<feature type="transmembrane region" description="Helical" evidence="1">
    <location>
        <begin position="92"/>
        <end position="117"/>
    </location>
</feature>
<evidence type="ECO:0000313" key="2">
    <source>
        <dbReference type="EMBL" id="HGQ35225.1"/>
    </source>
</evidence>
<feature type="transmembrane region" description="Helical" evidence="1">
    <location>
        <begin position="137"/>
        <end position="158"/>
    </location>
</feature>
<protein>
    <submittedName>
        <fullName evidence="3">Uncharacterized protein</fullName>
    </submittedName>
</protein>
<keyword evidence="1" id="KW-0472">Membrane</keyword>
<feature type="transmembrane region" description="Helical" evidence="1">
    <location>
        <begin position="36"/>
        <end position="59"/>
    </location>
</feature>
<feature type="transmembrane region" description="Helical" evidence="1">
    <location>
        <begin position="6"/>
        <end position="24"/>
    </location>
</feature>
<feature type="transmembrane region" description="Helical" evidence="1">
    <location>
        <begin position="65"/>
        <end position="85"/>
    </location>
</feature>
<dbReference type="AlphaFoldDB" id="A0A7C4NN24"/>
<accession>A0A7C4NN24</accession>
<gene>
    <name evidence="3" type="ORF">ENU08_05230</name>
    <name evidence="2" type="ORF">ENU41_00905</name>
</gene>
<evidence type="ECO:0000313" key="3">
    <source>
        <dbReference type="EMBL" id="HGQ64628.1"/>
    </source>
</evidence>
<name>A0A7C4NN24_9CREN</name>
<keyword evidence="1" id="KW-0812">Transmembrane</keyword>
<evidence type="ECO:0000256" key="1">
    <source>
        <dbReference type="SAM" id="Phobius"/>
    </source>
</evidence>
<organism evidence="3">
    <name type="scientific">Ignisphaera aggregans</name>
    <dbReference type="NCBI Taxonomy" id="334771"/>
    <lineage>
        <taxon>Archaea</taxon>
        <taxon>Thermoproteota</taxon>
        <taxon>Thermoprotei</taxon>
        <taxon>Desulfurococcales</taxon>
        <taxon>Desulfurococcaceae</taxon>
        <taxon>Ignisphaera</taxon>
    </lineage>
</organism>
<comment type="caution">
    <text evidence="3">The sequence shown here is derived from an EMBL/GenBank/DDBJ whole genome shotgun (WGS) entry which is preliminary data.</text>
</comment>
<reference evidence="3" key="1">
    <citation type="journal article" date="2020" name="mSystems">
        <title>Genome- and Community-Level Interaction Insights into Carbon Utilization and Element Cycling Functions of Hydrothermarchaeota in Hydrothermal Sediment.</title>
        <authorList>
            <person name="Zhou Z."/>
            <person name="Liu Y."/>
            <person name="Xu W."/>
            <person name="Pan J."/>
            <person name="Luo Z.H."/>
            <person name="Li M."/>
        </authorList>
    </citation>
    <scope>NUCLEOTIDE SEQUENCE [LARGE SCALE GENOMIC DNA]</scope>
    <source>
        <strain evidence="3">SpSt-637</strain>
        <strain evidence="2">SpSt-667</strain>
    </source>
</reference>
<sequence length="180" mass="20113">MDIPVLVAEFIGFIAFLYIALRLLHIYRRLNTSEIFLSTISFFFLSISQLCASLSIIYSDIKASTAFYVATATTAIVAFSIMIVQRYSSRKYLYVFMFFPTLLLMTPDVIAGILSTYVALHATGYTKILLTILSSSYYLRAISVIVGIELIPMVLLIAELIRCASAVLLALYSSLKVFKP</sequence>
<proteinExistence type="predicted"/>
<dbReference type="EMBL" id="DTBD01000043">
    <property type="protein sequence ID" value="HGQ64628.1"/>
    <property type="molecule type" value="Genomic_DNA"/>
</dbReference>
<keyword evidence="1" id="KW-1133">Transmembrane helix</keyword>
<dbReference type="EMBL" id="DTCK01000008">
    <property type="protein sequence ID" value="HGQ35225.1"/>
    <property type="molecule type" value="Genomic_DNA"/>
</dbReference>